<proteinExistence type="predicted"/>
<organism evidence="1">
    <name type="scientific">uncultured marine group II/III euryarchaeote KM3_15_B02</name>
    <dbReference type="NCBI Taxonomy" id="1457910"/>
    <lineage>
        <taxon>Archaea</taxon>
        <taxon>Methanobacteriati</taxon>
        <taxon>Methanobacteriota</taxon>
        <taxon>environmental samples</taxon>
    </lineage>
</organism>
<name>A0A075GG35_9EURY</name>
<dbReference type="SUPFAM" id="SSF46785">
    <property type="entry name" value="Winged helix' DNA-binding domain"/>
    <property type="match status" value="1"/>
</dbReference>
<reference evidence="1" key="1">
    <citation type="journal article" date="2014" name="Genome Biol. Evol.">
        <title>Pangenome evidence for extensive interdomain horizontal transfer affecting lineage core and shell genes in uncultured planktonic thaumarchaeota and euryarchaeota.</title>
        <authorList>
            <person name="Deschamps P."/>
            <person name="Zivanovic Y."/>
            <person name="Moreira D."/>
            <person name="Rodriguez-Valera F."/>
            <person name="Lopez-Garcia P."/>
        </authorList>
    </citation>
    <scope>NUCLEOTIDE SEQUENCE</scope>
</reference>
<evidence type="ECO:0000313" key="1">
    <source>
        <dbReference type="EMBL" id="AIF02789.1"/>
    </source>
</evidence>
<dbReference type="InterPro" id="IPR036390">
    <property type="entry name" value="WH_DNA-bd_sf"/>
</dbReference>
<accession>A0A075GG35</accession>
<dbReference type="AlphaFoldDB" id="A0A075GG35"/>
<protein>
    <submittedName>
        <fullName evidence="1">Uncharacterized protein</fullName>
    </submittedName>
</protein>
<sequence length="140" mass="15432">MADPDGDAAGEVELHRRTSAEEADTLFRILFAAVQLGAPASKRQIAEQAGLSSQLVDYHVPKLVASGQLLLQAGRYRPQACLTDKNLFRLMKSSLIRQQLIEQVAAGLDFSQAEKDEGVVIEENILSLLRLFTVELKRGR</sequence>
<dbReference type="EMBL" id="KF900661">
    <property type="protein sequence ID" value="AIF02789.1"/>
    <property type="molecule type" value="Genomic_DNA"/>
</dbReference>